<dbReference type="GO" id="GO:0016857">
    <property type="term" value="F:racemase and epimerase activity, acting on carbohydrates and derivatives"/>
    <property type="evidence" value="ECO:0007669"/>
    <property type="project" value="InterPro"/>
</dbReference>
<comment type="caution">
    <text evidence="1">The sequence shown here is derived from an EMBL/GenBank/DDBJ whole genome shotgun (WGS) entry which is preliminary data.</text>
</comment>
<name>A0A4S8P7C2_9ACTN</name>
<dbReference type="PANTHER" id="PTHR34389">
    <property type="entry name" value="L-RHAMNOSE MUTAROTASE"/>
    <property type="match status" value="1"/>
</dbReference>
<evidence type="ECO:0000313" key="1">
    <source>
        <dbReference type="EMBL" id="THV26168.1"/>
    </source>
</evidence>
<dbReference type="EMBL" id="STGX01000015">
    <property type="protein sequence ID" value="THV26168.1"/>
    <property type="molecule type" value="Genomic_DNA"/>
</dbReference>
<evidence type="ECO:0000313" key="2">
    <source>
        <dbReference type="Proteomes" id="UP000305792"/>
    </source>
</evidence>
<dbReference type="Pfam" id="PF05336">
    <property type="entry name" value="rhaM"/>
    <property type="match status" value="1"/>
</dbReference>
<gene>
    <name evidence="1" type="ORF">E9998_18860</name>
</gene>
<sequence>MTQRVCFTLRVRPERMAEYRERHAAVWPDMLRALADTGWTNYSLFLADDGLLVGYLETEDFAAAQAGMAATEVNARWQADMAPFFEGGAKADDNFNVLPEVFNLATQLASHGEGAGR</sequence>
<dbReference type="Gene3D" id="3.30.70.100">
    <property type="match status" value="1"/>
</dbReference>
<dbReference type="RefSeq" id="WP_136531245.1">
    <property type="nucleotide sequence ID" value="NZ_STGX01000015.1"/>
</dbReference>
<reference evidence="1 2" key="1">
    <citation type="journal article" date="2018" name="Int. J. Syst. Evol. Microbiol.">
        <title>Glycomyces paridis sp. nov., isolated from the medicinal plant Paris polyphylla.</title>
        <authorList>
            <person name="Fang X.M."/>
            <person name="Bai J.L."/>
            <person name="Su J."/>
            <person name="Zhao L.L."/>
            <person name="Liu H.Y."/>
            <person name="Ma B.P."/>
            <person name="Zhang Y.Q."/>
            <person name="Yu L.Y."/>
        </authorList>
    </citation>
    <scope>NUCLEOTIDE SEQUENCE [LARGE SCALE GENOMIC DNA]</scope>
    <source>
        <strain evidence="1 2">CPCC 204357</strain>
    </source>
</reference>
<dbReference type="SUPFAM" id="SSF54909">
    <property type="entry name" value="Dimeric alpha+beta barrel"/>
    <property type="match status" value="1"/>
</dbReference>
<dbReference type="AlphaFoldDB" id="A0A4S8P7C2"/>
<dbReference type="GO" id="GO:0019301">
    <property type="term" value="P:rhamnose catabolic process"/>
    <property type="evidence" value="ECO:0007669"/>
    <property type="project" value="TreeGrafter"/>
</dbReference>
<dbReference type="Proteomes" id="UP000305792">
    <property type="component" value="Unassembled WGS sequence"/>
</dbReference>
<protein>
    <submittedName>
        <fullName evidence="1">L-rhamnose mutarotase</fullName>
    </submittedName>
</protein>
<dbReference type="InterPro" id="IPR011008">
    <property type="entry name" value="Dimeric_a/b-barrel"/>
</dbReference>
<dbReference type="OrthoDB" id="9799608at2"/>
<dbReference type="InterPro" id="IPR008000">
    <property type="entry name" value="Rham/fucose_mutarotase"/>
</dbReference>
<accession>A0A4S8P7C2</accession>
<keyword evidence="2" id="KW-1185">Reference proteome</keyword>
<dbReference type="PANTHER" id="PTHR34389:SF2">
    <property type="entry name" value="L-RHAMNOSE MUTAROTASE"/>
    <property type="match status" value="1"/>
</dbReference>
<proteinExistence type="predicted"/>
<organism evidence="1 2">
    <name type="scientific">Glycomyces paridis</name>
    <dbReference type="NCBI Taxonomy" id="2126555"/>
    <lineage>
        <taxon>Bacteria</taxon>
        <taxon>Bacillati</taxon>
        <taxon>Actinomycetota</taxon>
        <taxon>Actinomycetes</taxon>
        <taxon>Glycomycetales</taxon>
        <taxon>Glycomycetaceae</taxon>
        <taxon>Glycomyces</taxon>
    </lineage>
</organism>